<reference evidence="2" key="1">
    <citation type="submission" date="2018-02" db="EMBL/GenBank/DDBJ databases">
        <authorList>
            <person name="Hausmann B."/>
        </authorList>
    </citation>
    <scope>NUCLEOTIDE SEQUENCE [LARGE SCALE GENOMIC DNA]</scope>
    <source>
        <strain evidence="2">Peat soil MAG SbF1</strain>
    </source>
</reference>
<dbReference type="EMBL" id="OMOF01000663">
    <property type="protein sequence ID" value="SPF53701.1"/>
    <property type="molecule type" value="Genomic_DNA"/>
</dbReference>
<evidence type="ECO:0000313" key="2">
    <source>
        <dbReference type="Proteomes" id="UP000238916"/>
    </source>
</evidence>
<accession>A0A2U3LP47</accession>
<organism evidence="1 2">
    <name type="scientific">Candidatus Desulfosporosinus infrequens</name>
    <dbReference type="NCBI Taxonomy" id="2043169"/>
    <lineage>
        <taxon>Bacteria</taxon>
        <taxon>Bacillati</taxon>
        <taxon>Bacillota</taxon>
        <taxon>Clostridia</taxon>
        <taxon>Eubacteriales</taxon>
        <taxon>Desulfitobacteriaceae</taxon>
        <taxon>Desulfosporosinus</taxon>
    </lineage>
</organism>
<sequence>MGLYAFFEIIVKHAEEVDKIFEHLVKQLREVLPDFGQHPSMDSKTISSFAKQTN</sequence>
<gene>
    <name evidence="1" type="ORF">SBF1_6960001</name>
</gene>
<protein>
    <submittedName>
        <fullName evidence="1">Uncharacterized protein</fullName>
    </submittedName>
</protein>
<name>A0A2U3LP47_9FIRM</name>
<proteinExistence type="predicted"/>
<dbReference type="Proteomes" id="UP000238916">
    <property type="component" value="Unassembled WGS sequence"/>
</dbReference>
<dbReference type="AlphaFoldDB" id="A0A2U3LP47"/>
<evidence type="ECO:0000313" key="1">
    <source>
        <dbReference type="EMBL" id="SPF53701.1"/>
    </source>
</evidence>